<organism evidence="5 6">
    <name type="scientific">Aspergillus rambellii</name>
    <dbReference type="NCBI Taxonomy" id="308745"/>
    <lineage>
        <taxon>Eukaryota</taxon>
        <taxon>Fungi</taxon>
        <taxon>Dikarya</taxon>
        <taxon>Ascomycota</taxon>
        <taxon>Pezizomycotina</taxon>
        <taxon>Eurotiomycetes</taxon>
        <taxon>Eurotiomycetidae</taxon>
        <taxon>Eurotiales</taxon>
        <taxon>Aspergillaceae</taxon>
        <taxon>Aspergillus</taxon>
        <taxon>Aspergillus subgen. Nidulantes</taxon>
    </lineage>
</organism>
<dbReference type="Gene3D" id="3.30.190.20">
    <property type="match status" value="1"/>
</dbReference>
<dbReference type="SUPFAM" id="SSF56808">
    <property type="entry name" value="Ribosomal protein L1"/>
    <property type="match status" value="1"/>
</dbReference>
<accession>A0A0F8TX81</accession>
<dbReference type="CDD" id="cd00403">
    <property type="entry name" value="Ribosomal_L1"/>
    <property type="match status" value="1"/>
</dbReference>
<evidence type="ECO:0000256" key="4">
    <source>
        <dbReference type="SAM" id="MobiDB-lite"/>
    </source>
</evidence>
<feature type="compositionally biased region" description="Basic and acidic residues" evidence="4">
    <location>
        <begin position="50"/>
        <end position="68"/>
    </location>
</feature>
<dbReference type="Proteomes" id="UP000034291">
    <property type="component" value="Unassembled WGS sequence"/>
</dbReference>
<evidence type="ECO:0000256" key="3">
    <source>
        <dbReference type="ARBA" id="ARBA00023274"/>
    </source>
</evidence>
<dbReference type="OrthoDB" id="1747252at2759"/>
<comment type="caution">
    <text evidence="5">The sequence shown here is derived from an EMBL/GenBank/DDBJ whole genome shotgun (WGS) entry which is preliminary data.</text>
</comment>
<dbReference type="GO" id="GO:0003735">
    <property type="term" value="F:structural constituent of ribosome"/>
    <property type="evidence" value="ECO:0007669"/>
    <property type="project" value="TreeGrafter"/>
</dbReference>
<dbReference type="InterPro" id="IPR023674">
    <property type="entry name" value="Ribosomal_uL1-like"/>
</dbReference>
<dbReference type="AlphaFoldDB" id="A0A0F8TX81"/>
<keyword evidence="3" id="KW-0687">Ribonucleoprotein</keyword>
<gene>
    <name evidence="5" type="ORF">ARAM_004984</name>
</gene>
<feature type="region of interest" description="Disordered" evidence="4">
    <location>
        <begin position="41"/>
        <end position="68"/>
    </location>
</feature>
<dbReference type="PANTHER" id="PTHR36427:SF3">
    <property type="entry name" value="LARGE RIBOSOMAL SUBUNIT PROTEIN UL1M"/>
    <property type="match status" value="1"/>
</dbReference>
<protein>
    <submittedName>
        <fullName evidence="5">Mitochondrial 54S ribosomal protein</fullName>
    </submittedName>
</protein>
<dbReference type="FunFam" id="3.40.50.790:FF:000001">
    <property type="entry name" value="50S ribosomal protein L1"/>
    <property type="match status" value="1"/>
</dbReference>
<dbReference type="GO" id="GO:0005762">
    <property type="term" value="C:mitochondrial large ribosomal subunit"/>
    <property type="evidence" value="ECO:0007669"/>
    <property type="project" value="TreeGrafter"/>
</dbReference>
<proteinExistence type="inferred from homology"/>
<evidence type="ECO:0000256" key="1">
    <source>
        <dbReference type="ARBA" id="ARBA00010531"/>
    </source>
</evidence>
<evidence type="ECO:0000256" key="2">
    <source>
        <dbReference type="ARBA" id="ARBA00022980"/>
    </source>
</evidence>
<reference evidence="5 6" key="1">
    <citation type="submission" date="2015-02" db="EMBL/GenBank/DDBJ databases">
        <title>Draft Genome Sequences of Two Closely-Related Aflatoxigenic Aspergillus Species Obtained from the Cote d'Ivoire.</title>
        <authorList>
            <person name="Moore G.G."/>
            <person name="Beltz S.B."/>
            <person name="Mack B.M."/>
        </authorList>
    </citation>
    <scope>NUCLEOTIDE SEQUENCE [LARGE SCALE GENOMIC DNA]</scope>
    <source>
        <strain evidence="5 6">SRRC1468</strain>
    </source>
</reference>
<keyword evidence="6" id="KW-1185">Reference proteome</keyword>
<dbReference type="InterPro" id="IPR016095">
    <property type="entry name" value="Ribosomal_uL1_3-a/b-sand"/>
</dbReference>
<dbReference type="InterPro" id="IPR028364">
    <property type="entry name" value="Ribosomal_uL1/biogenesis"/>
</dbReference>
<evidence type="ECO:0000313" key="5">
    <source>
        <dbReference type="EMBL" id="KKK11973.1"/>
    </source>
</evidence>
<dbReference type="EMBL" id="JZBS01004144">
    <property type="protein sequence ID" value="KKK11973.1"/>
    <property type="molecule type" value="Genomic_DNA"/>
</dbReference>
<keyword evidence="2 5" id="KW-0689">Ribosomal protein</keyword>
<sequence>MSSLNSLMPSAARGILSSCRTPLRQGPMASPFLMSYQQVRGVKNNPQARGKKDKEKAAKKSKKGAREFQQKDLKDIQQFALCDAVRYIRAFEVGREPTSSKYEIHIRLKTKKDGPVIRNMLRFPHSVQTESRICVICPPGSRHEKEARAAGAVLVGEQDVFEAVKSGKIEFDRCICHPDSLDALNKAGLGRILGPRGLMPSAKTGTVVEDVAARVEMLRGGTVYRERDAVIRLPIGQLAFTPEQLRDNLRATLEQIKKDAAGLNDRITKEIYEVVLSSTNGPGFSLNGEFKSDDSPDTTALSGL</sequence>
<comment type="similarity">
    <text evidence="1">Belongs to the universal ribosomal protein uL1 family.</text>
</comment>
<dbReference type="STRING" id="308745.A0A0F8TX81"/>
<dbReference type="Pfam" id="PF00687">
    <property type="entry name" value="Ribosomal_L1"/>
    <property type="match status" value="1"/>
</dbReference>
<name>A0A0F8TX81_9EURO</name>
<dbReference type="Gene3D" id="3.40.50.790">
    <property type="match status" value="1"/>
</dbReference>
<feature type="region of interest" description="Disordered" evidence="4">
    <location>
        <begin position="285"/>
        <end position="304"/>
    </location>
</feature>
<dbReference type="PANTHER" id="PTHR36427">
    <property type="entry name" value="54S RIBOSOMAL PROTEIN L1, MITOCHONDRIAL"/>
    <property type="match status" value="1"/>
</dbReference>
<evidence type="ECO:0000313" key="6">
    <source>
        <dbReference type="Proteomes" id="UP000034291"/>
    </source>
</evidence>